<evidence type="ECO:0000313" key="2">
    <source>
        <dbReference type="EMBL" id="CAD7445339.1"/>
    </source>
</evidence>
<proteinExistence type="predicted"/>
<name>A0A7R9F2A3_9NEOP</name>
<accession>A0A7R9F2A3</accession>
<gene>
    <name evidence="2" type="ORF">TBIB3V08_LOCUS7693</name>
</gene>
<organism evidence="2">
    <name type="scientific">Timema bartmani</name>
    <dbReference type="NCBI Taxonomy" id="61472"/>
    <lineage>
        <taxon>Eukaryota</taxon>
        <taxon>Metazoa</taxon>
        <taxon>Ecdysozoa</taxon>
        <taxon>Arthropoda</taxon>
        <taxon>Hexapoda</taxon>
        <taxon>Insecta</taxon>
        <taxon>Pterygota</taxon>
        <taxon>Neoptera</taxon>
        <taxon>Polyneoptera</taxon>
        <taxon>Phasmatodea</taxon>
        <taxon>Timematodea</taxon>
        <taxon>Timematoidea</taxon>
        <taxon>Timematidae</taxon>
        <taxon>Timema</taxon>
    </lineage>
</organism>
<dbReference type="EMBL" id="OD567217">
    <property type="protein sequence ID" value="CAD7445339.1"/>
    <property type="molecule type" value="Genomic_DNA"/>
</dbReference>
<protein>
    <recommendedName>
        <fullName evidence="3">DUF4817 domain-containing protein</fullName>
    </recommendedName>
</protein>
<dbReference type="AlphaFoldDB" id="A0A7R9F2A3"/>
<feature type="region of interest" description="Disordered" evidence="1">
    <location>
        <begin position="274"/>
        <end position="322"/>
    </location>
</feature>
<reference evidence="2" key="1">
    <citation type="submission" date="2020-11" db="EMBL/GenBank/DDBJ databases">
        <authorList>
            <person name="Tran Van P."/>
        </authorList>
    </citation>
    <scope>NUCLEOTIDE SEQUENCE</scope>
</reference>
<evidence type="ECO:0000256" key="1">
    <source>
        <dbReference type="SAM" id="MobiDB-lite"/>
    </source>
</evidence>
<sequence length="356" mass="39550">MQPPDRLNKKPTMASKMVYQYTNEELTDEILVYGEERQNSAARMYAARFPVQRHPNPRTFVALNHRLREINRFAPVIVNAGRPGPLQWKRLFCVLWNTHQCEGPMSTESSTTVIEDDGCFIHNSTSLDPITLRKAYESGRSMSETSNNIQYTTSDEWSEGVACKEKGTSTDIIPSDHEDENEAVIVPARNTKVQRPMNPSILPRLHPSHVLAFKDRSFTSSPHLNAALVQARGNNLVSVFRQPAALSSYKNFHPFVLATWYVPSPGRASLVSLLGDDRSNRSDPSGEGLKLEKGAQRNPPSPKPLGVPSGGNPGEQEGIKHPVIRSPITSAMYSLSIYMCASIHSKPFGTNTPDNQ</sequence>
<evidence type="ECO:0008006" key="3">
    <source>
        <dbReference type="Google" id="ProtNLM"/>
    </source>
</evidence>